<keyword evidence="5" id="KW-0653">Protein transport</keyword>
<evidence type="ECO:0000256" key="5">
    <source>
        <dbReference type="ARBA" id="ARBA00022927"/>
    </source>
</evidence>
<evidence type="ECO:0000313" key="9">
    <source>
        <dbReference type="Proteomes" id="UP000799778"/>
    </source>
</evidence>
<dbReference type="InterPro" id="IPR007135">
    <property type="entry name" value="Atg3/Atg10"/>
</dbReference>
<dbReference type="EMBL" id="ML978069">
    <property type="protein sequence ID" value="KAF2015891.1"/>
    <property type="molecule type" value="Genomic_DNA"/>
</dbReference>
<evidence type="ECO:0000256" key="3">
    <source>
        <dbReference type="ARBA" id="ARBA00022679"/>
    </source>
</evidence>
<dbReference type="OrthoDB" id="4089664at2759"/>
<dbReference type="AlphaFoldDB" id="A0A6A5XT43"/>
<dbReference type="GO" id="GO:0015031">
    <property type="term" value="P:protein transport"/>
    <property type="evidence" value="ECO:0007669"/>
    <property type="project" value="UniProtKB-KW"/>
</dbReference>
<dbReference type="GO" id="GO:0032446">
    <property type="term" value="P:protein modification by small protein conjugation"/>
    <property type="evidence" value="ECO:0007669"/>
    <property type="project" value="TreeGrafter"/>
</dbReference>
<dbReference type="GeneID" id="54289358"/>
<accession>A0A6A5XT43</accession>
<keyword evidence="3" id="KW-0808">Transferase</keyword>
<dbReference type="PANTHER" id="PTHR14957:SF1">
    <property type="entry name" value="UBIQUITIN-LIKE-CONJUGATING ENZYME ATG10"/>
    <property type="match status" value="1"/>
</dbReference>
<keyword evidence="9" id="KW-1185">Reference proteome</keyword>
<dbReference type="GO" id="GO:0005829">
    <property type="term" value="C:cytosol"/>
    <property type="evidence" value="ECO:0007669"/>
    <property type="project" value="TreeGrafter"/>
</dbReference>
<dbReference type="Pfam" id="PF03987">
    <property type="entry name" value="Autophagy_act_C"/>
    <property type="match status" value="1"/>
</dbReference>
<dbReference type="PANTHER" id="PTHR14957">
    <property type="entry name" value="UBIQUITIN-LIKE-CONJUGATING ENZYME ATG10"/>
    <property type="match status" value="1"/>
</dbReference>
<dbReference type="Proteomes" id="UP000799778">
    <property type="component" value="Unassembled WGS sequence"/>
</dbReference>
<organism evidence="8 9">
    <name type="scientific">Aaosphaeria arxii CBS 175.79</name>
    <dbReference type="NCBI Taxonomy" id="1450172"/>
    <lineage>
        <taxon>Eukaryota</taxon>
        <taxon>Fungi</taxon>
        <taxon>Dikarya</taxon>
        <taxon>Ascomycota</taxon>
        <taxon>Pezizomycotina</taxon>
        <taxon>Dothideomycetes</taxon>
        <taxon>Pleosporomycetidae</taxon>
        <taxon>Pleosporales</taxon>
        <taxon>Pleosporales incertae sedis</taxon>
        <taxon>Aaosphaeria</taxon>
    </lineage>
</organism>
<evidence type="ECO:0000313" key="8">
    <source>
        <dbReference type="EMBL" id="KAF2015891.1"/>
    </source>
</evidence>
<keyword evidence="5" id="KW-0813">Transport</keyword>
<dbReference type="GO" id="GO:0000045">
    <property type="term" value="P:autophagosome assembly"/>
    <property type="evidence" value="ECO:0007669"/>
    <property type="project" value="TreeGrafter"/>
</dbReference>
<dbReference type="GO" id="GO:0000422">
    <property type="term" value="P:autophagy of mitochondrion"/>
    <property type="evidence" value="ECO:0007669"/>
    <property type="project" value="TreeGrafter"/>
</dbReference>
<keyword evidence="4" id="KW-0833">Ubl conjugation pathway</keyword>
<evidence type="ECO:0000256" key="2">
    <source>
        <dbReference type="ARBA" id="ARBA00021099"/>
    </source>
</evidence>
<reference evidence="8" key="1">
    <citation type="journal article" date="2020" name="Stud. Mycol.">
        <title>101 Dothideomycetes genomes: a test case for predicting lifestyles and emergence of pathogens.</title>
        <authorList>
            <person name="Haridas S."/>
            <person name="Albert R."/>
            <person name="Binder M."/>
            <person name="Bloem J."/>
            <person name="Labutti K."/>
            <person name="Salamov A."/>
            <person name="Andreopoulos B."/>
            <person name="Baker S."/>
            <person name="Barry K."/>
            <person name="Bills G."/>
            <person name="Bluhm B."/>
            <person name="Cannon C."/>
            <person name="Castanera R."/>
            <person name="Culley D."/>
            <person name="Daum C."/>
            <person name="Ezra D."/>
            <person name="Gonzalez J."/>
            <person name="Henrissat B."/>
            <person name="Kuo A."/>
            <person name="Liang C."/>
            <person name="Lipzen A."/>
            <person name="Lutzoni F."/>
            <person name="Magnuson J."/>
            <person name="Mondo S."/>
            <person name="Nolan M."/>
            <person name="Ohm R."/>
            <person name="Pangilinan J."/>
            <person name="Park H.-J."/>
            <person name="Ramirez L."/>
            <person name="Alfaro M."/>
            <person name="Sun H."/>
            <person name="Tritt A."/>
            <person name="Yoshinaga Y."/>
            <person name="Zwiers L.-H."/>
            <person name="Turgeon B."/>
            <person name="Goodwin S."/>
            <person name="Spatafora J."/>
            <person name="Crous P."/>
            <person name="Grigoriev I."/>
        </authorList>
    </citation>
    <scope>NUCLEOTIDE SEQUENCE</scope>
    <source>
        <strain evidence="8">CBS 175.79</strain>
    </source>
</reference>
<sequence>MTNRISQFPVLTTDEFKIASATLSRRFEQLNSSQSTWLSVNVLREEQCTFLQILKARPDLNESTTNIHGSAEPLPIEDDDEEEVLQNVRPSSVVITYDVLLSPSYQVPMLYISFIDAQHRYPPTMETLYRYLIPRQFTEQINSVGIIGGITITDHPLTGSPVFFIHPCQTAAVMEASVGNKELTPVEYLMVWIGAMGGCVGLNIPIALAQNDDTPCSE</sequence>
<dbReference type="GO" id="GO:0061651">
    <property type="term" value="F:Atg12 conjugating enzyme activity"/>
    <property type="evidence" value="ECO:0007669"/>
    <property type="project" value="TreeGrafter"/>
</dbReference>
<evidence type="ECO:0000256" key="4">
    <source>
        <dbReference type="ARBA" id="ARBA00022786"/>
    </source>
</evidence>
<proteinExistence type="inferred from homology"/>
<evidence type="ECO:0000256" key="7">
    <source>
        <dbReference type="ARBA" id="ARBA00029833"/>
    </source>
</evidence>
<dbReference type="RefSeq" id="XP_033384230.1">
    <property type="nucleotide sequence ID" value="XM_033531961.1"/>
</dbReference>
<evidence type="ECO:0000256" key="1">
    <source>
        <dbReference type="ARBA" id="ARBA00005696"/>
    </source>
</evidence>
<keyword evidence="6" id="KW-0072">Autophagy</keyword>
<comment type="similarity">
    <text evidence="1">Belongs to the ATG10 family.</text>
</comment>
<evidence type="ECO:0000256" key="6">
    <source>
        <dbReference type="ARBA" id="ARBA00023006"/>
    </source>
</evidence>
<gene>
    <name evidence="8" type="ORF">BU24DRAFT_462113</name>
</gene>
<name>A0A6A5XT43_9PLEO</name>
<dbReference type="Gene3D" id="3.30.1460.50">
    <property type="match status" value="1"/>
</dbReference>
<protein>
    <recommendedName>
        <fullName evidence="2">Ubiquitin-like-conjugating enzyme ATG10</fullName>
    </recommendedName>
    <alternativeName>
        <fullName evidence="7">Autophagy-related protein 10</fullName>
    </alternativeName>
</protein>